<comment type="caution">
    <text evidence="2">The sequence shown here is derived from an EMBL/GenBank/DDBJ whole genome shotgun (WGS) entry which is preliminary data.</text>
</comment>
<reference evidence="2 3" key="1">
    <citation type="submission" date="2019-11" db="EMBL/GenBank/DDBJ databases">
        <title>Whole-genome sequence of a Rhodoblastus acidophilus DSM 142.</title>
        <authorList>
            <person name="Kyndt J.A."/>
            <person name="Meyer T.E."/>
        </authorList>
    </citation>
    <scope>NUCLEOTIDE SEQUENCE [LARGE SCALE GENOMIC DNA]</scope>
    <source>
        <strain evidence="2 3">DSM 142</strain>
    </source>
</reference>
<evidence type="ECO:0000256" key="1">
    <source>
        <dbReference type="SAM" id="Phobius"/>
    </source>
</evidence>
<feature type="transmembrane region" description="Helical" evidence="1">
    <location>
        <begin position="7"/>
        <end position="33"/>
    </location>
</feature>
<sequence>MAQARFLVWGGGLTVAALSAGLVLLALVLWALYGPLVFVNALNAAWTCF</sequence>
<gene>
    <name evidence="2" type="ORF">GJ654_06645</name>
</gene>
<dbReference type="Proteomes" id="UP000439113">
    <property type="component" value="Unassembled WGS sequence"/>
</dbReference>
<keyword evidence="1" id="KW-0472">Membrane</keyword>
<keyword evidence="1" id="KW-1133">Transmembrane helix</keyword>
<proteinExistence type="predicted"/>
<organism evidence="2 3">
    <name type="scientific">Rhodoblastus acidophilus</name>
    <name type="common">Rhodopseudomonas acidophila</name>
    <dbReference type="NCBI Taxonomy" id="1074"/>
    <lineage>
        <taxon>Bacteria</taxon>
        <taxon>Pseudomonadati</taxon>
        <taxon>Pseudomonadota</taxon>
        <taxon>Alphaproteobacteria</taxon>
        <taxon>Hyphomicrobiales</taxon>
        <taxon>Rhodoblastaceae</taxon>
        <taxon>Rhodoblastus</taxon>
    </lineage>
</organism>
<dbReference type="RefSeq" id="WP_155445359.1">
    <property type="nucleotide sequence ID" value="NZ_JAOQNR010000005.1"/>
</dbReference>
<evidence type="ECO:0000313" key="3">
    <source>
        <dbReference type="Proteomes" id="UP000439113"/>
    </source>
</evidence>
<dbReference type="AlphaFoldDB" id="A0A6N8DNC1"/>
<protein>
    <submittedName>
        <fullName evidence="2">Uncharacterized protein</fullName>
    </submittedName>
</protein>
<dbReference type="EMBL" id="WNKS01000004">
    <property type="protein sequence ID" value="MTV30671.1"/>
    <property type="molecule type" value="Genomic_DNA"/>
</dbReference>
<name>A0A6N8DNC1_RHOAC</name>
<evidence type="ECO:0000313" key="2">
    <source>
        <dbReference type="EMBL" id="MTV30671.1"/>
    </source>
</evidence>
<keyword evidence="1" id="KW-0812">Transmembrane</keyword>
<accession>A0A6N8DNC1</accession>